<keyword evidence="3" id="KW-0472">Membrane</keyword>
<feature type="signal peptide" evidence="8">
    <location>
        <begin position="1"/>
        <end position="16"/>
    </location>
</feature>
<dbReference type="GO" id="GO:0016020">
    <property type="term" value="C:membrane"/>
    <property type="evidence" value="ECO:0007669"/>
    <property type="project" value="UniProtKB-SubCell"/>
</dbReference>
<evidence type="ECO:0000313" key="9">
    <source>
        <dbReference type="EMBL" id="BBF23780.1"/>
    </source>
</evidence>
<feature type="lipid moiety-binding region" description="S-diacylglycerol cysteine" evidence="7">
    <location>
        <position position="26"/>
    </location>
</feature>
<name>A0A2Z6ICW2_9BURK</name>
<evidence type="ECO:0000256" key="4">
    <source>
        <dbReference type="ARBA" id="ARBA00023139"/>
    </source>
</evidence>
<evidence type="ECO:0000256" key="3">
    <source>
        <dbReference type="ARBA" id="ARBA00023136"/>
    </source>
</evidence>
<dbReference type="KEGG" id="sutt:SUTMEG_16710"/>
<gene>
    <name evidence="9" type="ORF">SUTMEG_16710</name>
</gene>
<keyword evidence="4" id="KW-0564">Palmitate</keyword>
<comment type="similarity">
    <text evidence="6">Belongs to the nlpA lipoprotein family.</text>
</comment>
<protein>
    <recommendedName>
        <fullName evidence="6">Lipoprotein</fullName>
    </recommendedName>
</protein>
<dbReference type="Proteomes" id="UP000271003">
    <property type="component" value="Chromosome"/>
</dbReference>
<dbReference type="Pfam" id="PF03180">
    <property type="entry name" value="Lipoprotein_9"/>
    <property type="match status" value="1"/>
</dbReference>
<organism evidence="9 10">
    <name type="scientific">Sutterella megalosphaeroides</name>
    <dbReference type="NCBI Taxonomy" id="2494234"/>
    <lineage>
        <taxon>Bacteria</taxon>
        <taxon>Pseudomonadati</taxon>
        <taxon>Pseudomonadota</taxon>
        <taxon>Betaproteobacteria</taxon>
        <taxon>Burkholderiales</taxon>
        <taxon>Sutterellaceae</taxon>
        <taxon>Sutterella</taxon>
    </lineage>
</organism>
<dbReference type="InterPro" id="IPR004872">
    <property type="entry name" value="Lipoprotein_NlpA"/>
</dbReference>
<dbReference type="EMBL" id="AP018786">
    <property type="protein sequence ID" value="BBF23780.1"/>
    <property type="molecule type" value="Genomic_DNA"/>
</dbReference>
<proteinExistence type="inferred from homology"/>
<reference evidence="9 10" key="1">
    <citation type="journal article" date="2018" name="Int. J. Syst. Evol. Microbiol.">
        <title>Mesosutterella multiformis gen. nov., sp. nov., a member of the family Sutterellaceae and Sutterella megalosphaeroides sp. nov., isolated from human faeces.</title>
        <authorList>
            <person name="Sakamoto M."/>
            <person name="Ikeyama N."/>
            <person name="Kunihiro T."/>
            <person name="Iino T."/>
            <person name="Yuki M."/>
            <person name="Ohkuma M."/>
        </authorList>
    </citation>
    <scope>NUCLEOTIDE SEQUENCE [LARGE SCALE GENOMIC DNA]</scope>
    <source>
        <strain evidence="9 10">6FBBBH3</strain>
    </source>
</reference>
<evidence type="ECO:0000256" key="6">
    <source>
        <dbReference type="PIRNR" id="PIRNR002854"/>
    </source>
</evidence>
<feature type="chain" id="PRO_5016454758" description="Lipoprotein" evidence="8">
    <location>
        <begin position="17"/>
        <end position="279"/>
    </location>
</feature>
<dbReference type="PANTHER" id="PTHR30429">
    <property type="entry name" value="D-METHIONINE-BINDING LIPOPROTEIN METQ"/>
    <property type="match status" value="1"/>
</dbReference>
<dbReference type="PANTHER" id="PTHR30429:SF0">
    <property type="entry name" value="METHIONINE-BINDING LIPOPROTEIN METQ"/>
    <property type="match status" value="1"/>
</dbReference>
<dbReference type="Gene3D" id="3.40.190.10">
    <property type="entry name" value="Periplasmic binding protein-like II"/>
    <property type="match status" value="2"/>
</dbReference>
<evidence type="ECO:0000256" key="1">
    <source>
        <dbReference type="ARBA" id="ARBA00004635"/>
    </source>
</evidence>
<evidence type="ECO:0000256" key="8">
    <source>
        <dbReference type="SAM" id="SignalP"/>
    </source>
</evidence>
<evidence type="ECO:0000256" key="7">
    <source>
        <dbReference type="PIRSR" id="PIRSR002854-1"/>
    </source>
</evidence>
<sequence>MHIMTFTKFFATAAVAAGFALTLAGCGEKAPAEAPKAADGAATLSIGVSPVPHADIIRFVEPALKAQGVNLKIVEFSDYVQPNLSLNDKELDANFFQHKPYLDDFSAQRGLKLASLVAVHIEPMGVYSKSVKAVAETPEGAKVAIPNDPTNGGRALKVLETAGLIKLKDGAGVLATVADVAENPKNLKFVEIEAAQLPRSLDDVALAVINSNFALGANLNPVKDAIAIEAKDSPYANIVAVRAGDESRPEIQKLKAVLTTPDVKKFLEEKYQGAVVPAF</sequence>
<accession>A0A2Z6ICW2</accession>
<evidence type="ECO:0000256" key="5">
    <source>
        <dbReference type="ARBA" id="ARBA00023288"/>
    </source>
</evidence>
<evidence type="ECO:0000256" key="2">
    <source>
        <dbReference type="ARBA" id="ARBA00022729"/>
    </source>
</evidence>
<keyword evidence="2 8" id="KW-0732">Signal</keyword>
<keyword evidence="10" id="KW-1185">Reference proteome</keyword>
<dbReference type="CDD" id="cd13597">
    <property type="entry name" value="PBP2_lipoprotein_Tp32"/>
    <property type="match status" value="1"/>
</dbReference>
<dbReference type="SUPFAM" id="SSF53850">
    <property type="entry name" value="Periplasmic binding protein-like II"/>
    <property type="match status" value="1"/>
</dbReference>
<keyword evidence="5 6" id="KW-0449">Lipoprotein</keyword>
<dbReference type="AlphaFoldDB" id="A0A2Z6ICW2"/>
<dbReference type="PIRSF" id="PIRSF002854">
    <property type="entry name" value="MetQ"/>
    <property type="match status" value="1"/>
</dbReference>
<comment type="subcellular location">
    <subcellularLocation>
        <location evidence="1">Membrane</location>
        <topology evidence="1">Lipid-anchor</topology>
    </subcellularLocation>
</comment>
<evidence type="ECO:0000313" key="10">
    <source>
        <dbReference type="Proteomes" id="UP000271003"/>
    </source>
</evidence>